<keyword evidence="2" id="KW-1185">Reference proteome</keyword>
<dbReference type="EMBL" id="CP042806">
    <property type="protein sequence ID" value="QEE28190.1"/>
    <property type="molecule type" value="Genomic_DNA"/>
</dbReference>
<accession>A0A5B9EBW2</accession>
<dbReference type="KEGG" id="talb:FTW19_09390"/>
<evidence type="ECO:0008006" key="3">
    <source>
        <dbReference type="Google" id="ProtNLM"/>
    </source>
</evidence>
<evidence type="ECO:0000313" key="2">
    <source>
        <dbReference type="Proteomes" id="UP000321820"/>
    </source>
</evidence>
<evidence type="ECO:0000313" key="1">
    <source>
        <dbReference type="EMBL" id="QEE28190.1"/>
    </source>
</evidence>
<dbReference type="InterPro" id="IPR052912">
    <property type="entry name" value="UPF0111_domain"/>
</dbReference>
<reference evidence="1 2" key="1">
    <citation type="submission" date="2019-08" db="EMBL/GenBank/DDBJ databases">
        <title>Complete genome sequence of Terriglobus albidus strain ORNL.</title>
        <authorList>
            <person name="Podar M."/>
        </authorList>
    </citation>
    <scope>NUCLEOTIDE SEQUENCE [LARGE SCALE GENOMIC DNA]</scope>
    <source>
        <strain evidence="1 2">ORNL</strain>
    </source>
</reference>
<dbReference type="Proteomes" id="UP000321820">
    <property type="component" value="Chromosome"/>
</dbReference>
<protein>
    <recommendedName>
        <fullName evidence="3">DUF47 family protein</fullName>
    </recommendedName>
</protein>
<dbReference type="PANTHER" id="PTHR37298:SF1">
    <property type="entry name" value="UPF0111 PROTEIN YKAA"/>
    <property type="match status" value="1"/>
</dbReference>
<dbReference type="AlphaFoldDB" id="A0A5B9EBW2"/>
<dbReference type="Gene3D" id="1.20.58.220">
    <property type="entry name" value="Phosphate transport system protein phou homolog 2, domain 2"/>
    <property type="match status" value="1"/>
</dbReference>
<dbReference type="OrthoDB" id="9797568at2"/>
<proteinExistence type="predicted"/>
<sequence length="207" mass="23253">MFNLLPKDEKFYDELEQLANRVVNSAGQLQSLVVSFPNRDGQIQSIEGDRLGAGRIFKESLLRLDQAFITPLDREDILNLITEMYGVVDRVAELSQRFRLYGIQDLHPTLEGQARNLSTLAGVLSQIIHGVRSGKKLKDCQPALDTVAGTMELVKRDREIFLGGLFIGNPDPLDVIKKKELHDLLEDAIERCEEATEVLVRVLLKNG</sequence>
<name>A0A5B9EBW2_9BACT</name>
<organism evidence="1 2">
    <name type="scientific">Terriglobus albidus</name>
    <dbReference type="NCBI Taxonomy" id="1592106"/>
    <lineage>
        <taxon>Bacteria</taxon>
        <taxon>Pseudomonadati</taxon>
        <taxon>Acidobacteriota</taxon>
        <taxon>Terriglobia</taxon>
        <taxon>Terriglobales</taxon>
        <taxon>Acidobacteriaceae</taxon>
        <taxon>Terriglobus</taxon>
    </lineage>
</organism>
<gene>
    <name evidence="1" type="ORF">FTW19_09390</name>
</gene>
<dbReference type="PANTHER" id="PTHR37298">
    <property type="entry name" value="UPF0111 PROTEIN YKAA"/>
    <property type="match status" value="1"/>
</dbReference>
<dbReference type="RefSeq" id="WP_147647380.1">
    <property type="nucleotide sequence ID" value="NZ_CP042806.1"/>
</dbReference>
<dbReference type="InterPro" id="IPR038078">
    <property type="entry name" value="PhoU-like_sf"/>
</dbReference>